<dbReference type="AlphaFoldDB" id="A0A4Q7DXX4"/>
<dbReference type="EMBL" id="PPUZ01000188">
    <property type="protein sequence ID" value="RZM68866.1"/>
    <property type="molecule type" value="Genomic_DNA"/>
</dbReference>
<proteinExistence type="predicted"/>
<dbReference type="GO" id="GO:0044550">
    <property type="term" value="P:secondary metabolite biosynthetic process"/>
    <property type="evidence" value="ECO:0007669"/>
    <property type="project" value="TreeGrafter"/>
</dbReference>
<dbReference type="FunFam" id="3.40.50.980:FF:000001">
    <property type="entry name" value="Non-ribosomal peptide synthetase"/>
    <property type="match status" value="1"/>
</dbReference>
<gene>
    <name evidence="3" type="ORF">C3B51_23605</name>
</gene>
<dbReference type="SUPFAM" id="SSF52777">
    <property type="entry name" value="CoA-dependent acyltransferases"/>
    <property type="match status" value="1"/>
</dbReference>
<dbReference type="GO" id="GO:0005737">
    <property type="term" value="C:cytoplasm"/>
    <property type="evidence" value="ECO:0007669"/>
    <property type="project" value="TreeGrafter"/>
</dbReference>
<dbReference type="Gene3D" id="3.30.559.30">
    <property type="entry name" value="Nonribosomal peptide synthetase, condensation domain"/>
    <property type="match status" value="1"/>
</dbReference>
<dbReference type="Gene3D" id="3.40.50.980">
    <property type="match status" value="2"/>
</dbReference>
<dbReference type="GO" id="GO:0031177">
    <property type="term" value="F:phosphopantetheine binding"/>
    <property type="evidence" value="ECO:0007669"/>
    <property type="project" value="TreeGrafter"/>
</dbReference>
<dbReference type="PANTHER" id="PTHR45527">
    <property type="entry name" value="NONRIBOSOMAL PEPTIDE SYNTHETASE"/>
    <property type="match status" value="1"/>
</dbReference>
<feature type="non-terminal residue" evidence="3">
    <location>
        <position position="1"/>
    </location>
</feature>
<dbReference type="InterPro" id="IPR001242">
    <property type="entry name" value="Condensation_dom"/>
</dbReference>
<dbReference type="Proteomes" id="UP000292345">
    <property type="component" value="Unassembled WGS sequence"/>
</dbReference>
<evidence type="ECO:0000313" key="4">
    <source>
        <dbReference type="Proteomes" id="UP000292345"/>
    </source>
</evidence>
<evidence type="ECO:0000259" key="2">
    <source>
        <dbReference type="Pfam" id="PF00668"/>
    </source>
</evidence>
<protein>
    <submittedName>
        <fullName evidence="3">Non-ribosomal peptide synthetase</fullName>
    </submittedName>
</protein>
<feature type="domain" description="AMP-dependent synthetase/ligase" evidence="1">
    <location>
        <begin position="111"/>
        <end position="214"/>
    </location>
</feature>
<evidence type="ECO:0000313" key="3">
    <source>
        <dbReference type="EMBL" id="RZM68866.1"/>
    </source>
</evidence>
<name>A0A4Q7DXX4_9GAMM</name>
<dbReference type="PANTHER" id="PTHR45527:SF1">
    <property type="entry name" value="FATTY ACID SYNTHASE"/>
    <property type="match status" value="1"/>
</dbReference>
<organism evidence="3 4">
    <name type="scientific">Pseudoalteromonas rubra</name>
    <dbReference type="NCBI Taxonomy" id="43658"/>
    <lineage>
        <taxon>Bacteria</taxon>
        <taxon>Pseudomonadati</taxon>
        <taxon>Pseudomonadota</taxon>
        <taxon>Gammaproteobacteria</taxon>
        <taxon>Alteromonadales</taxon>
        <taxon>Pseudoalteromonadaceae</taxon>
        <taxon>Pseudoalteromonas</taxon>
    </lineage>
</organism>
<dbReference type="InterPro" id="IPR000873">
    <property type="entry name" value="AMP-dep_synth/lig_dom"/>
</dbReference>
<dbReference type="RefSeq" id="WP_165389239.1">
    <property type="nucleotide sequence ID" value="NZ_PPUZ01000188.1"/>
</dbReference>
<dbReference type="SUPFAM" id="SSF56801">
    <property type="entry name" value="Acetyl-CoA synthetase-like"/>
    <property type="match status" value="1"/>
</dbReference>
<accession>A0A4Q7DXX4</accession>
<dbReference type="GO" id="GO:0003824">
    <property type="term" value="F:catalytic activity"/>
    <property type="evidence" value="ECO:0007669"/>
    <property type="project" value="InterPro"/>
</dbReference>
<feature type="non-terminal residue" evidence="3">
    <location>
        <position position="232"/>
    </location>
</feature>
<dbReference type="Pfam" id="PF00668">
    <property type="entry name" value="Condensation"/>
    <property type="match status" value="1"/>
</dbReference>
<dbReference type="Pfam" id="PF00501">
    <property type="entry name" value="AMP-binding"/>
    <property type="match status" value="1"/>
</dbReference>
<dbReference type="GO" id="GO:0043041">
    <property type="term" value="P:amino acid activation for nonribosomal peptide biosynthetic process"/>
    <property type="evidence" value="ECO:0007669"/>
    <property type="project" value="TreeGrafter"/>
</dbReference>
<feature type="domain" description="Condensation" evidence="2">
    <location>
        <begin position="9"/>
        <end position="92"/>
    </location>
</feature>
<reference evidence="3 4" key="1">
    <citation type="submission" date="2018-01" db="EMBL/GenBank/DDBJ databases">
        <title>Co-occurrence of chitin degradation, pigmentation and bioactivity in marine Pseudoalteromonas.</title>
        <authorList>
            <person name="Paulsen S."/>
            <person name="Gram L."/>
            <person name="Machado H."/>
        </authorList>
    </citation>
    <scope>NUCLEOTIDE SEQUENCE [LARGE SCALE GENOMIC DNA]</scope>
    <source>
        <strain evidence="3 4">S1946</strain>
    </source>
</reference>
<evidence type="ECO:0000259" key="1">
    <source>
        <dbReference type="Pfam" id="PF00501"/>
    </source>
</evidence>
<comment type="caution">
    <text evidence="3">The sequence shown here is derived from an EMBL/GenBank/DDBJ whole genome shotgun (WGS) entry which is preliminary data.</text>
</comment>
<sequence>ISGKGPLALGDIKVEMLEDEQAAVKCDLDISAGLDEQGLHLSWLYDSALFDRAHIAKLQAHFERLLRQAVTLTPGRPDTFRLLSQAEQSALLAAGEGQQAASDVALLPTQFSAQARRHGSRIALQWQDQTLSYDALEQRANQLARLLRERGVGAEQRVGIYLPRSIDMVVAMLGVLKAGGAYVPIDPAYPQQRVAHILADTEMAQLLTHSDLAAQLTTTSVTCIALDEAKTQ</sequence>